<sequence>MQSRVSYLVRASLEKVSITSKYLSVESSLFLKFFISNSRRLFKERIKIINIDFDGFKDYLEIINFLKIKFFEMINCELIYNINELIEFNEKFNKAKSFLIVNLPVENICLKETHDKIILKKSFPIFRRIRKKFNLGLEVEKKTANLRFTIKVKKKRTFGRYFMSKPIDPSKLLLPLLRKFPTIVSSGRNFSSCSRELCDSLFKSHFMSHSKISFGSALNDFNKMAKKVTFDENEDENLYDQQTKVLGEAFHKEQINLKVVTYWNCFDLPSKYSHNILLLNGTKIDLSESNFYLNFNNYQSIVKPRNKFGGDVAILVKEGKEFYKTFHLTSFLLNSSALRLI</sequence>
<reference evidence="1 2" key="1">
    <citation type="journal article" date="2018" name="Sci. Rep.">
        <title>Genomic signatures of local adaptation to the degree of environmental predictability in rotifers.</title>
        <authorList>
            <person name="Franch-Gras L."/>
            <person name="Hahn C."/>
            <person name="Garcia-Roger E.M."/>
            <person name="Carmona M.J."/>
            <person name="Serra M."/>
            <person name="Gomez A."/>
        </authorList>
    </citation>
    <scope>NUCLEOTIDE SEQUENCE [LARGE SCALE GENOMIC DNA]</scope>
    <source>
        <strain evidence="1">HYR1</strain>
    </source>
</reference>
<name>A0A3M7Q3P5_BRAPC</name>
<dbReference type="Proteomes" id="UP000276133">
    <property type="component" value="Unassembled WGS sequence"/>
</dbReference>
<dbReference type="EMBL" id="REGN01007667">
    <property type="protein sequence ID" value="RNA05591.1"/>
    <property type="molecule type" value="Genomic_DNA"/>
</dbReference>
<evidence type="ECO:0000313" key="1">
    <source>
        <dbReference type="EMBL" id="RNA05591.1"/>
    </source>
</evidence>
<evidence type="ECO:0000313" key="2">
    <source>
        <dbReference type="Proteomes" id="UP000276133"/>
    </source>
</evidence>
<organism evidence="1 2">
    <name type="scientific">Brachionus plicatilis</name>
    <name type="common">Marine rotifer</name>
    <name type="synonym">Brachionus muelleri</name>
    <dbReference type="NCBI Taxonomy" id="10195"/>
    <lineage>
        <taxon>Eukaryota</taxon>
        <taxon>Metazoa</taxon>
        <taxon>Spiralia</taxon>
        <taxon>Gnathifera</taxon>
        <taxon>Rotifera</taxon>
        <taxon>Eurotatoria</taxon>
        <taxon>Monogononta</taxon>
        <taxon>Pseudotrocha</taxon>
        <taxon>Ploima</taxon>
        <taxon>Brachionidae</taxon>
        <taxon>Brachionus</taxon>
    </lineage>
</organism>
<protein>
    <submittedName>
        <fullName evidence="1">Uncharacterized protein</fullName>
    </submittedName>
</protein>
<proteinExistence type="predicted"/>
<dbReference type="AlphaFoldDB" id="A0A3M7Q3P5"/>
<keyword evidence="2" id="KW-1185">Reference proteome</keyword>
<accession>A0A3M7Q3P5</accession>
<comment type="caution">
    <text evidence="1">The sequence shown here is derived from an EMBL/GenBank/DDBJ whole genome shotgun (WGS) entry which is preliminary data.</text>
</comment>
<gene>
    <name evidence="1" type="ORF">BpHYR1_009109</name>
</gene>